<gene>
    <name evidence="10" type="ORF">ACFPM3_12100</name>
</gene>
<evidence type="ECO:0000256" key="5">
    <source>
        <dbReference type="ARBA" id="ARBA00041201"/>
    </source>
</evidence>
<comment type="caution">
    <text evidence="10">The sequence shown here is derived from an EMBL/GenBank/DDBJ whole genome shotgun (WGS) entry which is preliminary data.</text>
</comment>
<evidence type="ECO:0000256" key="4">
    <source>
        <dbReference type="ARBA" id="ARBA00023163"/>
    </source>
</evidence>
<dbReference type="EMBL" id="JBHSJD010000007">
    <property type="protein sequence ID" value="MFC5022873.1"/>
    <property type="molecule type" value="Genomic_DNA"/>
</dbReference>
<evidence type="ECO:0000313" key="11">
    <source>
        <dbReference type="Proteomes" id="UP001595829"/>
    </source>
</evidence>
<dbReference type="Proteomes" id="UP001595829">
    <property type="component" value="Unassembled WGS sequence"/>
</dbReference>
<accession>A0ABV9XFZ0</accession>
<dbReference type="InterPro" id="IPR001867">
    <property type="entry name" value="OmpR/PhoB-type_DNA-bd"/>
</dbReference>
<keyword evidence="1 6" id="KW-0597">Phosphoprotein</keyword>
<dbReference type="Gene3D" id="1.10.10.10">
    <property type="entry name" value="Winged helix-like DNA-binding domain superfamily/Winged helix DNA-binding domain"/>
    <property type="match status" value="1"/>
</dbReference>
<evidence type="ECO:0000313" key="10">
    <source>
        <dbReference type="EMBL" id="MFC5022873.1"/>
    </source>
</evidence>
<dbReference type="PROSITE" id="PS51755">
    <property type="entry name" value="OMPR_PHOB"/>
    <property type="match status" value="1"/>
</dbReference>
<dbReference type="Gene3D" id="6.10.250.690">
    <property type="match status" value="1"/>
</dbReference>
<proteinExistence type="predicted"/>
<evidence type="ECO:0000256" key="6">
    <source>
        <dbReference type="PROSITE-ProRule" id="PRU00169"/>
    </source>
</evidence>
<dbReference type="InterPro" id="IPR011006">
    <property type="entry name" value="CheY-like_superfamily"/>
</dbReference>
<dbReference type="InterPro" id="IPR001789">
    <property type="entry name" value="Sig_transdc_resp-reg_receiver"/>
</dbReference>
<dbReference type="PROSITE" id="PS50110">
    <property type="entry name" value="RESPONSE_REGULATORY"/>
    <property type="match status" value="1"/>
</dbReference>
<dbReference type="PANTHER" id="PTHR48111:SF72">
    <property type="entry name" value="SENSORY TRANSDUCTION PROTEIN REGX3"/>
    <property type="match status" value="1"/>
</dbReference>
<feature type="modified residue" description="4-aspartylphosphate" evidence="6">
    <location>
        <position position="49"/>
    </location>
</feature>
<reference evidence="11" key="1">
    <citation type="journal article" date="2019" name="Int. J. Syst. Evol. Microbiol.">
        <title>The Global Catalogue of Microorganisms (GCM) 10K type strain sequencing project: providing services to taxonomists for standard genome sequencing and annotation.</title>
        <authorList>
            <consortium name="The Broad Institute Genomics Platform"/>
            <consortium name="The Broad Institute Genome Sequencing Center for Infectious Disease"/>
            <person name="Wu L."/>
            <person name="Ma J."/>
        </authorList>
    </citation>
    <scope>NUCLEOTIDE SEQUENCE [LARGE SCALE GENOMIC DNA]</scope>
    <source>
        <strain evidence="11">CGMCC 4.1648</strain>
    </source>
</reference>
<feature type="domain" description="Response regulatory" evidence="8">
    <location>
        <begin position="2"/>
        <end position="113"/>
    </location>
</feature>
<dbReference type="InterPro" id="IPR036388">
    <property type="entry name" value="WH-like_DNA-bd_sf"/>
</dbReference>
<dbReference type="CDD" id="cd00383">
    <property type="entry name" value="trans_reg_C"/>
    <property type="match status" value="1"/>
</dbReference>
<dbReference type="Pfam" id="PF00072">
    <property type="entry name" value="Response_reg"/>
    <property type="match status" value="1"/>
</dbReference>
<dbReference type="RefSeq" id="WP_345690453.1">
    <property type="nucleotide sequence ID" value="NZ_BAABIT010000001.1"/>
</dbReference>
<keyword evidence="3 7" id="KW-0238">DNA-binding</keyword>
<dbReference type="Gene3D" id="3.40.50.2300">
    <property type="match status" value="1"/>
</dbReference>
<dbReference type="SMART" id="SM00448">
    <property type="entry name" value="REC"/>
    <property type="match status" value="1"/>
</dbReference>
<dbReference type="InterPro" id="IPR039420">
    <property type="entry name" value="WalR-like"/>
</dbReference>
<keyword evidence="2" id="KW-0805">Transcription regulation</keyword>
<feature type="DNA-binding region" description="OmpR/PhoB-type" evidence="7">
    <location>
        <begin position="135"/>
        <end position="230"/>
    </location>
</feature>
<dbReference type="SMART" id="SM00862">
    <property type="entry name" value="Trans_reg_C"/>
    <property type="match status" value="1"/>
</dbReference>
<feature type="domain" description="OmpR/PhoB-type" evidence="9">
    <location>
        <begin position="135"/>
        <end position="230"/>
    </location>
</feature>
<evidence type="ECO:0000259" key="8">
    <source>
        <dbReference type="PROSITE" id="PS50110"/>
    </source>
</evidence>
<evidence type="ECO:0000256" key="2">
    <source>
        <dbReference type="ARBA" id="ARBA00023015"/>
    </source>
</evidence>
<organism evidence="10 11">
    <name type="scientific">Streptomyces coeruleoprunus</name>
    <dbReference type="NCBI Taxonomy" id="285563"/>
    <lineage>
        <taxon>Bacteria</taxon>
        <taxon>Bacillati</taxon>
        <taxon>Actinomycetota</taxon>
        <taxon>Actinomycetes</taxon>
        <taxon>Kitasatosporales</taxon>
        <taxon>Streptomycetaceae</taxon>
        <taxon>Streptomyces</taxon>
    </lineage>
</organism>
<dbReference type="SUPFAM" id="SSF52172">
    <property type="entry name" value="CheY-like"/>
    <property type="match status" value="1"/>
</dbReference>
<evidence type="ECO:0000256" key="3">
    <source>
        <dbReference type="ARBA" id="ARBA00023125"/>
    </source>
</evidence>
<evidence type="ECO:0000256" key="7">
    <source>
        <dbReference type="PROSITE-ProRule" id="PRU01091"/>
    </source>
</evidence>
<dbReference type="SUPFAM" id="SSF46894">
    <property type="entry name" value="C-terminal effector domain of the bipartite response regulators"/>
    <property type="match status" value="1"/>
</dbReference>
<name>A0ABV9XFZ0_9ACTN</name>
<dbReference type="InterPro" id="IPR016032">
    <property type="entry name" value="Sig_transdc_resp-reg_C-effctor"/>
</dbReference>
<protein>
    <recommendedName>
        <fullName evidence="5">Sensory transduction protein RegX3</fullName>
    </recommendedName>
</protein>
<evidence type="ECO:0000259" key="9">
    <source>
        <dbReference type="PROSITE" id="PS51755"/>
    </source>
</evidence>
<dbReference type="Pfam" id="PF00486">
    <property type="entry name" value="Trans_reg_C"/>
    <property type="match status" value="1"/>
</dbReference>
<evidence type="ECO:0000256" key="1">
    <source>
        <dbReference type="ARBA" id="ARBA00022553"/>
    </source>
</evidence>
<sequence length="233" mass="25484">MRILLVEDDEHVADALADVLRQHGHDVTGTATGARAVDLAADADFVLLDLNLPDLDGYEVCRRIRAVSTVPIIAVTARSEEIDRVMLLQAGADDYVVKPYGIRELLARIEAVQRRTNRATSAVPPAVPPVTDTKSAVIEVGALAIDVRARRVTLDGRPLTLTAKEFDLLAMLAGDCGAVLTRESIIERVWDENWFGSTRTLDVHVGALRTKLGDKRWIETVRGVGFRLTEPAD</sequence>
<dbReference type="PANTHER" id="PTHR48111">
    <property type="entry name" value="REGULATOR OF RPOS"/>
    <property type="match status" value="1"/>
</dbReference>
<keyword evidence="11" id="KW-1185">Reference proteome</keyword>
<keyword evidence="4" id="KW-0804">Transcription</keyword>